<gene>
    <name evidence="1" type="ORF">g.8751</name>
</gene>
<dbReference type="EMBL" id="GECU01034584">
    <property type="protein sequence ID" value="JAS73122.1"/>
    <property type="molecule type" value="Transcribed_RNA"/>
</dbReference>
<accession>A0A1B6HEQ4</accession>
<feature type="non-terminal residue" evidence="1">
    <location>
        <position position="142"/>
    </location>
</feature>
<organism evidence="1">
    <name type="scientific">Homalodisca liturata</name>
    <dbReference type="NCBI Taxonomy" id="320908"/>
    <lineage>
        <taxon>Eukaryota</taxon>
        <taxon>Metazoa</taxon>
        <taxon>Ecdysozoa</taxon>
        <taxon>Arthropoda</taxon>
        <taxon>Hexapoda</taxon>
        <taxon>Insecta</taxon>
        <taxon>Pterygota</taxon>
        <taxon>Neoptera</taxon>
        <taxon>Paraneoptera</taxon>
        <taxon>Hemiptera</taxon>
        <taxon>Auchenorrhyncha</taxon>
        <taxon>Membracoidea</taxon>
        <taxon>Cicadellidae</taxon>
        <taxon>Cicadellinae</taxon>
        <taxon>Proconiini</taxon>
        <taxon>Homalodisca</taxon>
    </lineage>
</organism>
<protein>
    <submittedName>
        <fullName evidence="1">Uncharacterized protein</fullName>
    </submittedName>
</protein>
<reference evidence="1" key="1">
    <citation type="submission" date="2015-11" db="EMBL/GenBank/DDBJ databases">
        <title>De novo transcriptome assembly of four potential Pierce s Disease insect vectors from Arizona vineyards.</title>
        <authorList>
            <person name="Tassone E.E."/>
        </authorList>
    </citation>
    <scope>NUCLEOTIDE SEQUENCE</scope>
</reference>
<proteinExistence type="predicted"/>
<sequence length="142" mass="15993">NLCVYNFSLFVLYFSTINLLYSKFFQKMSSDTKINLVASAESSHLILKNVSVLSELSSQLKRETKKGENSLESLQSLLFQAGKNVSSLHKCVETLLTIAKKLVYQSLKIVPVADPNFQSLKTEADKLLNILDEIQNDEDEQS</sequence>
<name>A0A1B6HEQ4_9HEMI</name>
<dbReference type="AlphaFoldDB" id="A0A1B6HEQ4"/>
<evidence type="ECO:0000313" key="1">
    <source>
        <dbReference type="EMBL" id="JAS73122.1"/>
    </source>
</evidence>
<feature type="non-terminal residue" evidence="1">
    <location>
        <position position="1"/>
    </location>
</feature>